<name>A0AAX1FND6_VIBPH</name>
<organism evidence="1 2">
    <name type="scientific">Vibrio parahaemolyticus</name>
    <dbReference type="NCBI Taxonomy" id="670"/>
    <lineage>
        <taxon>Bacteria</taxon>
        <taxon>Pseudomonadati</taxon>
        <taxon>Pseudomonadota</taxon>
        <taxon>Gammaproteobacteria</taxon>
        <taxon>Vibrionales</taxon>
        <taxon>Vibrionaceae</taxon>
        <taxon>Vibrio</taxon>
    </lineage>
</organism>
<dbReference type="Proteomes" id="UP000464718">
    <property type="component" value="Chromosome i"/>
</dbReference>
<dbReference type="EMBL" id="CP034298">
    <property type="protein sequence ID" value="QHH08922.1"/>
    <property type="molecule type" value="Genomic_DNA"/>
</dbReference>
<dbReference type="AlphaFoldDB" id="A0AAX1FND6"/>
<gene>
    <name evidence="1" type="ORF">EHC69_05910</name>
</gene>
<accession>A0AAX1FND6</accession>
<dbReference type="RefSeq" id="WP_159408355.1">
    <property type="nucleotide sequence ID" value="NZ_CP034298.1"/>
</dbReference>
<proteinExistence type="predicted"/>
<protein>
    <submittedName>
        <fullName evidence="1">Uncharacterized protein</fullName>
    </submittedName>
</protein>
<evidence type="ECO:0000313" key="2">
    <source>
        <dbReference type="Proteomes" id="UP000464718"/>
    </source>
</evidence>
<sequence>MIYHLSGVCGTGKTEQLINNIELVKNTETSTILWASLTNKLSEATCHRYKERHPDHEATVISSENCSSVQAEILQRLESASSLTTQILFISHMALSMLRLDTLSQCTVIIDELPTLIGSYQRLKISMQDESVLGLAPYIEYKDSSFDGFQHVAVREEVRTEAKQFANDLLFNGEPNSDSVKAGNILLGGLSNSSGLYVSTSDSWRLFEFFDGLEFISKLRQLDTVWLLSANLEGLFVEKLLRAWGCSITTEHALSHLTLPVTHPNTSNVEILPFLRNDSKERSSSFSSYFASLQASKVIKNCTEEFDVHQLFNRWVCDLFKENQFIYCKNKHTNAINQSNAIEIPPMAHGLNSYSHLNEVAFMAHLRPAPEHEAAIKRLAKDINISPQLLVDSYLKQTSYDAAYQFVSRISFRNLNRDENGSLTREQAQPSCKIVVPDMAHAEYVQCMMPSASINTSSSFQRVPTQASTEEIAQRLTDKASRKAIKGAEKQKRDFSTLFIIHQMIEGGQTAKNACEAMGITPRTRRNWLEQYGEDWTNWLAEQELSKELEGEKELS</sequence>
<evidence type="ECO:0000313" key="1">
    <source>
        <dbReference type="EMBL" id="QHH08922.1"/>
    </source>
</evidence>
<reference evidence="1 2" key="1">
    <citation type="submission" date="2018-12" db="EMBL/GenBank/DDBJ databases">
        <title>Genomic insights into the evolutionary origins and pathogenicity of five Vibrio parahaemolyticus strains isolated from the shrimp with acute hepatopancreatic necrosis disease (AHPND).</title>
        <authorList>
            <person name="Yang Q."/>
            <person name="Dong X."/>
            <person name="Xie G."/>
            <person name="Fu S."/>
            <person name="Zou P."/>
            <person name="Sun J."/>
            <person name="Wang Y."/>
            <person name="Huang J."/>
        </authorList>
    </citation>
    <scope>NUCLEOTIDE SEQUENCE [LARGE SCALE GENOMIC DNA]</scope>
    <source>
        <strain evidence="1 2">20160303005-1</strain>
    </source>
</reference>